<proteinExistence type="predicted"/>
<evidence type="ECO:0000256" key="1">
    <source>
        <dbReference type="SAM" id="MobiDB-lite"/>
    </source>
</evidence>
<feature type="region of interest" description="Disordered" evidence="1">
    <location>
        <begin position="75"/>
        <end position="104"/>
    </location>
</feature>
<feature type="region of interest" description="Disordered" evidence="1">
    <location>
        <begin position="18"/>
        <end position="59"/>
    </location>
</feature>
<dbReference type="Proteomes" id="UP001497522">
    <property type="component" value="Chromosome 1"/>
</dbReference>
<gene>
    <name evidence="2" type="ORF">CSSPJE1EN2_LOCUS1843</name>
</gene>
<dbReference type="EMBL" id="OZ023702">
    <property type="protein sequence ID" value="CAK9858848.1"/>
    <property type="molecule type" value="Genomic_DNA"/>
</dbReference>
<name>A0ABP1A8J1_9BRYO</name>
<organism evidence="2 3">
    <name type="scientific">Sphagnum jensenii</name>
    <dbReference type="NCBI Taxonomy" id="128206"/>
    <lineage>
        <taxon>Eukaryota</taxon>
        <taxon>Viridiplantae</taxon>
        <taxon>Streptophyta</taxon>
        <taxon>Embryophyta</taxon>
        <taxon>Bryophyta</taxon>
        <taxon>Sphagnophytina</taxon>
        <taxon>Sphagnopsida</taxon>
        <taxon>Sphagnales</taxon>
        <taxon>Sphagnaceae</taxon>
        <taxon>Sphagnum</taxon>
    </lineage>
</organism>
<evidence type="ECO:0000313" key="2">
    <source>
        <dbReference type="EMBL" id="CAK9858848.1"/>
    </source>
</evidence>
<sequence>MDLLILFVAPLCQAFGPHYQTSPHDDLLDHPPALEAQSKGAQTERKRDEGDSSCDKEMEKRSILVNKTYLQRRKLERDEEERRAVVRDEKKNLSDKHKCEEAEG</sequence>
<feature type="compositionally biased region" description="Basic and acidic residues" evidence="1">
    <location>
        <begin position="42"/>
        <end position="59"/>
    </location>
</feature>
<evidence type="ECO:0000313" key="3">
    <source>
        <dbReference type="Proteomes" id="UP001497522"/>
    </source>
</evidence>
<accession>A0ABP1A8J1</accession>
<protein>
    <submittedName>
        <fullName evidence="2">Uncharacterized protein</fullName>
    </submittedName>
</protein>
<keyword evidence="3" id="KW-1185">Reference proteome</keyword>
<reference evidence="2 3" key="1">
    <citation type="submission" date="2024-03" db="EMBL/GenBank/DDBJ databases">
        <authorList>
            <consortium name="ELIXIR-Norway"/>
            <consortium name="Elixir Norway"/>
        </authorList>
    </citation>
    <scope>NUCLEOTIDE SEQUENCE [LARGE SCALE GENOMIC DNA]</scope>
</reference>